<dbReference type="EMBL" id="CP010945">
    <property type="protein sequence ID" value="AKV07887.1"/>
    <property type="molecule type" value="Genomic_DNA"/>
</dbReference>
<name>A0A0K1QQF9_PSEFL</name>
<dbReference type="Pfam" id="PF08861">
    <property type="entry name" value="DUF1828"/>
    <property type="match status" value="1"/>
</dbReference>
<dbReference type="Proteomes" id="UP000017175">
    <property type="component" value="Chromosome"/>
</dbReference>
<feature type="domain" description="DUF1828" evidence="1">
    <location>
        <begin position="46"/>
        <end position="116"/>
    </location>
</feature>
<evidence type="ECO:0000313" key="3">
    <source>
        <dbReference type="Proteomes" id="UP000017175"/>
    </source>
</evidence>
<proteinExistence type="predicted"/>
<reference evidence="2 3" key="1">
    <citation type="journal article" date="2012" name="J. Bacteriol.">
        <title>Draft genome sequence of the cyanide-utilizing bacterium Pseudomonas fluorescens strain NCIMB 11764.</title>
        <authorList>
            <person name="Vilo C.A."/>
            <person name="Benedik M.J."/>
            <person name="Kunz D.A."/>
            <person name="Dong Q."/>
        </authorList>
    </citation>
    <scope>NUCLEOTIDE SEQUENCE [LARGE SCALE GENOMIC DNA]</scope>
    <source>
        <strain evidence="2 3">NCIMB 11764</strain>
    </source>
</reference>
<dbReference type="eggNOG" id="ENOG5032UJQ">
    <property type="taxonomic scope" value="Bacteria"/>
</dbReference>
<organism evidence="2 3">
    <name type="scientific">Pseudomonas fluorescens NCIMB 11764</name>
    <dbReference type="NCBI Taxonomy" id="1221522"/>
    <lineage>
        <taxon>Bacteria</taxon>
        <taxon>Pseudomonadati</taxon>
        <taxon>Pseudomonadota</taxon>
        <taxon>Gammaproteobacteria</taxon>
        <taxon>Pseudomonadales</taxon>
        <taxon>Pseudomonadaceae</taxon>
        <taxon>Pseudomonas</taxon>
    </lineage>
</organism>
<evidence type="ECO:0000313" key="2">
    <source>
        <dbReference type="EMBL" id="AKV07887.1"/>
    </source>
</evidence>
<accession>A0A0K1QQF9</accession>
<evidence type="ECO:0000259" key="1">
    <source>
        <dbReference type="Pfam" id="PF08861"/>
    </source>
</evidence>
<dbReference type="AlphaFoldDB" id="A0A0K1QQF9"/>
<gene>
    <name evidence="2" type="ORF">B723_16275</name>
</gene>
<sequence length="253" mass="27035">MNCAQISTQLGFQCSSIREGLTYVQSPLTLAFDGLLIGAFVQDIGRGLVRISDNADILFTAMTHGMTPNAKRAKRFSAIAQESGISLSDNGELYTTCPEGQAGFYIARFIEAASRIGNACDDQLIIPVSKFEKTVGRALTTGFSKRFKRSFALVGASGHQLVFPFVIDPGTPQQRIIQTISSGKSGKPSWGSVYGAIGKMGDLKNSGDKTRRIVVMQDGDPDTVQQATIALAQTASIIIYKSDASLIEALKAA</sequence>
<dbReference type="InterPro" id="IPR014960">
    <property type="entry name" value="DUF1828"/>
</dbReference>
<dbReference type="RefSeq" id="WP_017337683.1">
    <property type="nucleotide sequence ID" value="NZ_CP010945.1"/>
</dbReference>
<dbReference type="OrthoDB" id="6884104at2"/>
<protein>
    <recommendedName>
        <fullName evidence="1">DUF1828 domain-containing protein</fullName>
    </recommendedName>
</protein>